<keyword evidence="1" id="KW-1133">Transmembrane helix</keyword>
<accession>A0A090MKA5</accession>
<dbReference type="STRING" id="1035.BN961_00127"/>
<name>A0A090MKA5_AFIFE</name>
<sequence>MKAVLSKLHFGLRGRLFMAFGLVAALTVIASLNAIFSYVSLGNSLGVIAEQSLPELTRSSSVIKAAGDVGAAAPSLLAAANNAERSDALKALAAAREEMKHSIGLLSADDAAKLNGTAGRILVNLTRLEKSVTERQSIAEARHALIGELRKTHQKLAEN</sequence>
<organism evidence="2 3">
    <name type="scientific">Afipia felis</name>
    <name type="common">Cat scratch disease bacillus</name>
    <dbReference type="NCBI Taxonomy" id="1035"/>
    <lineage>
        <taxon>Bacteria</taxon>
        <taxon>Pseudomonadati</taxon>
        <taxon>Pseudomonadota</taxon>
        <taxon>Alphaproteobacteria</taxon>
        <taxon>Hyphomicrobiales</taxon>
        <taxon>Nitrobacteraceae</taxon>
        <taxon>Afipia</taxon>
    </lineage>
</organism>
<dbReference type="EMBL" id="CCAZ020000001">
    <property type="protein sequence ID" value="CEG06757.1"/>
    <property type="molecule type" value="Genomic_DNA"/>
</dbReference>
<evidence type="ECO:0000313" key="3">
    <source>
        <dbReference type="Proteomes" id="UP000035762"/>
    </source>
</evidence>
<gene>
    <name evidence="2" type="ORF">BN961_00127</name>
</gene>
<comment type="caution">
    <text evidence="2">The sequence shown here is derived from an EMBL/GenBank/DDBJ whole genome shotgun (WGS) entry which is preliminary data.</text>
</comment>
<reference evidence="2 3" key="1">
    <citation type="journal article" date="2014" name="Genome Announc.">
        <title>Genome Sequence of Afipia felis Strain 76713, Isolated in Hospital Water Using an Amoeba Co-Culture Procedure.</title>
        <authorList>
            <person name="Benamar S."/>
            <person name="La Scola B."/>
            <person name="Croce O."/>
        </authorList>
    </citation>
    <scope>NUCLEOTIDE SEQUENCE [LARGE SCALE GENOMIC DNA]</scope>
    <source>
        <strain evidence="2 3">76713</strain>
    </source>
</reference>
<evidence type="ECO:0000313" key="2">
    <source>
        <dbReference type="EMBL" id="CEG06757.1"/>
    </source>
</evidence>
<keyword evidence="1" id="KW-0472">Membrane</keyword>
<proteinExistence type="predicted"/>
<evidence type="ECO:0000256" key="1">
    <source>
        <dbReference type="SAM" id="Phobius"/>
    </source>
</evidence>
<dbReference type="Proteomes" id="UP000035762">
    <property type="component" value="Unassembled WGS sequence"/>
</dbReference>
<dbReference type="InterPro" id="IPR038188">
    <property type="entry name" value="TorS_sensor_sf"/>
</dbReference>
<keyword evidence="3" id="KW-1185">Reference proteome</keyword>
<dbReference type="Gene3D" id="1.20.58.920">
    <property type="match status" value="1"/>
</dbReference>
<keyword evidence="1" id="KW-0812">Transmembrane</keyword>
<feature type="transmembrane region" description="Helical" evidence="1">
    <location>
        <begin position="16"/>
        <end position="39"/>
    </location>
</feature>
<dbReference type="AlphaFoldDB" id="A0A090MKA5"/>
<protein>
    <submittedName>
        <fullName evidence="2">TMAO reductase sytem sensor TorS</fullName>
    </submittedName>
</protein>